<dbReference type="InterPro" id="IPR007110">
    <property type="entry name" value="Ig-like_dom"/>
</dbReference>
<accession>A0A5B7JMH1</accession>
<dbReference type="PROSITE" id="PS50835">
    <property type="entry name" value="IG_LIKE"/>
    <property type="match status" value="1"/>
</dbReference>
<dbReference type="SUPFAM" id="SSF48726">
    <property type="entry name" value="Immunoglobulin"/>
    <property type="match status" value="1"/>
</dbReference>
<gene>
    <name evidence="2" type="ORF">E2C01_088656</name>
</gene>
<evidence type="ECO:0000313" key="3">
    <source>
        <dbReference type="Proteomes" id="UP000324222"/>
    </source>
</evidence>
<feature type="domain" description="Ig-like" evidence="1">
    <location>
        <begin position="15"/>
        <end position="74"/>
    </location>
</feature>
<protein>
    <recommendedName>
        <fullName evidence="1">Ig-like domain-containing protein</fullName>
    </recommendedName>
</protein>
<evidence type="ECO:0000313" key="2">
    <source>
        <dbReference type="EMBL" id="MPC93524.1"/>
    </source>
</evidence>
<name>A0A5B7JMH1_PORTR</name>
<dbReference type="OrthoDB" id="8049355at2759"/>
<reference evidence="2 3" key="1">
    <citation type="submission" date="2019-05" db="EMBL/GenBank/DDBJ databases">
        <title>Another draft genome of Portunus trituberculatus and its Hox gene families provides insights of decapod evolution.</title>
        <authorList>
            <person name="Jeong J.-H."/>
            <person name="Song I."/>
            <person name="Kim S."/>
            <person name="Choi T."/>
            <person name="Kim D."/>
            <person name="Ryu S."/>
            <person name="Kim W."/>
        </authorList>
    </citation>
    <scope>NUCLEOTIDE SEQUENCE [LARGE SCALE GENOMIC DNA]</scope>
    <source>
        <tissue evidence="2">Muscle</tissue>
    </source>
</reference>
<sequence length="124" mass="14180">MTGGKGRWRVEVGVPKVKILPMGDRYVKAGSTVRIDCQITDVVQLPDYIFWYHQEKRVMARHDPNLTVSTSRYSSLLVIFILHSVPSSCNVPPYLSLYYLHGSSLCFFFSFFSDLCCIFCPPFS</sequence>
<dbReference type="Proteomes" id="UP000324222">
    <property type="component" value="Unassembled WGS sequence"/>
</dbReference>
<dbReference type="AlphaFoldDB" id="A0A5B7JMH1"/>
<organism evidence="2 3">
    <name type="scientific">Portunus trituberculatus</name>
    <name type="common">Swimming crab</name>
    <name type="synonym">Neptunus trituberculatus</name>
    <dbReference type="NCBI Taxonomy" id="210409"/>
    <lineage>
        <taxon>Eukaryota</taxon>
        <taxon>Metazoa</taxon>
        <taxon>Ecdysozoa</taxon>
        <taxon>Arthropoda</taxon>
        <taxon>Crustacea</taxon>
        <taxon>Multicrustacea</taxon>
        <taxon>Malacostraca</taxon>
        <taxon>Eumalacostraca</taxon>
        <taxon>Eucarida</taxon>
        <taxon>Decapoda</taxon>
        <taxon>Pleocyemata</taxon>
        <taxon>Brachyura</taxon>
        <taxon>Eubrachyura</taxon>
        <taxon>Portunoidea</taxon>
        <taxon>Portunidae</taxon>
        <taxon>Portuninae</taxon>
        <taxon>Portunus</taxon>
    </lineage>
</organism>
<dbReference type="InterPro" id="IPR036179">
    <property type="entry name" value="Ig-like_dom_sf"/>
</dbReference>
<proteinExistence type="predicted"/>
<comment type="caution">
    <text evidence="2">The sequence shown here is derived from an EMBL/GenBank/DDBJ whole genome shotgun (WGS) entry which is preliminary data.</text>
</comment>
<evidence type="ECO:0000259" key="1">
    <source>
        <dbReference type="PROSITE" id="PS50835"/>
    </source>
</evidence>
<dbReference type="EMBL" id="VSRR010095143">
    <property type="protein sequence ID" value="MPC93524.1"/>
    <property type="molecule type" value="Genomic_DNA"/>
</dbReference>
<keyword evidence="3" id="KW-1185">Reference proteome</keyword>